<gene>
    <name evidence="2" type="ORF">A1O7_08518</name>
</gene>
<protein>
    <recommendedName>
        <fullName evidence="1">DUF1989 domain-containing protein</fullName>
    </recommendedName>
</protein>
<dbReference type="GeneID" id="19183085"/>
<proteinExistence type="predicted"/>
<sequence>MSAPPSPYALNATHTIPARSSVAIPLSASQKLTVINTHGTQVVDFWAFRLPAPNPATSAPSSHQVDLATCLSMSHTRAALLGLSPVAPCTLYTNQRTPILKFVSDTSGGIHDTLMAACDIHRYRQLGVPEGQYHENCADNCRLALQRDVPGYVLPAPFNTPESTVPDPLNLFMNIPVAPLSHALHESNVTAGGKLSFEPTISPKGGRVAFEALVDCIVVMSCCPQDLVPINHGGPVECQFVVEA</sequence>
<dbReference type="InterPro" id="IPR018959">
    <property type="entry name" value="DUF1989"/>
</dbReference>
<dbReference type="Proteomes" id="UP000019473">
    <property type="component" value="Unassembled WGS sequence"/>
</dbReference>
<dbReference type="PANTHER" id="PTHR31527">
    <property type="entry name" value="RE64534P"/>
    <property type="match status" value="1"/>
</dbReference>
<accession>W9VRE4</accession>
<dbReference type="PIRSF" id="PIRSF006487">
    <property type="entry name" value="GcvT"/>
    <property type="match status" value="1"/>
</dbReference>
<evidence type="ECO:0000259" key="1">
    <source>
        <dbReference type="Pfam" id="PF09347"/>
    </source>
</evidence>
<dbReference type="AlphaFoldDB" id="W9VRE4"/>
<dbReference type="EMBL" id="AMGW01000006">
    <property type="protein sequence ID" value="EXJ55590.1"/>
    <property type="molecule type" value="Genomic_DNA"/>
</dbReference>
<name>W9VRE4_9EURO</name>
<dbReference type="RefSeq" id="XP_007760700.1">
    <property type="nucleotide sequence ID" value="XM_007762510.1"/>
</dbReference>
<organism evidence="2 3">
    <name type="scientific">Cladophialophora yegresii CBS 114405</name>
    <dbReference type="NCBI Taxonomy" id="1182544"/>
    <lineage>
        <taxon>Eukaryota</taxon>
        <taxon>Fungi</taxon>
        <taxon>Dikarya</taxon>
        <taxon>Ascomycota</taxon>
        <taxon>Pezizomycotina</taxon>
        <taxon>Eurotiomycetes</taxon>
        <taxon>Chaetothyriomycetidae</taxon>
        <taxon>Chaetothyriales</taxon>
        <taxon>Herpotrichiellaceae</taxon>
        <taxon>Cladophialophora</taxon>
    </lineage>
</organism>
<dbReference type="VEuPathDB" id="FungiDB:A1O7_08518"/>
<dbReference type="OrthoDB" id="504708at2759"/>
<dbReference type="PANTHER" id="PTHR31527:SF0">
    <property type="entry name" value="RE64534P"/>
    <property type="match status" value="1"/>
</dbReference>
<dbReference type="HOGENOM" id="CLU_079904_1_1_1"/>
<keyword evidence="3" id="KW-1185">Reference proteome</keyword>
<feature type="domain" description="DUF1989" evidence="1">
    <location>
        <begin position="14"/>
        <end position="217"/>
    </location>
</feature>
<comment type="caution">
    <text evidence="2">The sequence shown here is derived from an EMBL/GenBank/DDBJ whole genome shotgun (WGS) entry which is preliminary data.</text>
</comment>
<evidence type="ECO:0000313" key="2">
    <source>
        <dbReference type="EMBL" id="EXJ55590.1"/>
    </source>
</evidence>
<dbReference type="eggNOG" id="ENOG502S1RH">
    <property type="taxonomic scope" value="Eukaryota"/>
</dbReference>
<dbReference type="Pfam" id="PF09347">
    <property type="entry name" value="DUF1989"/>
    <property type="match status" value="1"/>
</dbReference>
<reference evidence="2 3" key="1">
    <citation type="submission" date="2013-03" db="EMBL/GenBank/DDBJ databases">
        <title>The Genome Sequence of Cladophialophora yegresii CBS 114405.</title>
        <authorList>
            <consortium name="The Broad Institute Genomics Platform"/>
            <person name="Cuomo C."/>
            <person name="de Hoog S."/>
            <person name="Gorbushina A."/>
            <person name="Walker B."/>
            <person name="Young S.K."/>
            <person name="Zeng Q."/>
            <person name="Gargeya S."/>
            <person name="Fitzgerald M."/>
            <person name="Haas B."/>
            <person name="Abouelleil A."/>
            <person name="Allen A.W."/>
            <person name="Alvarado L."/>
            <person name="Arachchi H.M."/>
            <person name="Berlin A.M."/>
            <person name="Chapman S.B."/>
            <person name="Gainer-Dewar J."/>
            <person name="Goldberg J."/>
            <person name="Griggs A."/>
            <person name="Gujja S."/>
            <person name="Hansen M."/>
            <person name="Howarth C."/>
            <person name="Imamovic A."/>
            <person name="Ireland A."/>
            <person name="Larimer J."/>
            <person name="McCowan C."/>
            <person name="Murphy C."/>
            <person name="Pearson M."/>
            <person name="Poon T.W."/>
            <person name="Priest M."/>
            <person name="Roberts A."/>
            <person name="Saif S."/>
            <person name="Shea T."/>
            <person name="Sisk P."/>
            <person name="Sykes S."/>
            <person name="Wortman J."/>
            <person name="Nusbaum C."/>
            <person name="Birren B."/>
        </authorList>
    </citation>
    <scope>NUCLEOTIDE SEQUENCE [LARGE SCALE GENOMIC DNA]</scope>
    <source>
        <strain evidence="2 3">CBS 114405</strain>
    </source>
</reference>
<evidence type="ECO:0000313" key="3">
    <source>
        <dbReference type="Proteomes" id="UP000019473"/>
    </source>
</evidence>